<comment type="similarity">
    <text evidence="1">Belongs to the LysR transcriptional regulatory family.</text>
</comment>
<dbReference type="RefSeq" id="WP_065241618.1">
    <property type="nucleotide sequence ID" value="NZ_JARWBO010000009.1"/>
</dbReference>
<gene>
    <name evidence="6" type="primary">syrM1</name>
    <name evidence="6" type="ORF">A8U91_03769</name>
</gene>
<dbReference type="PRINTS" id="PR00039">
    <property type="entry name" value="HTHLYSR"/>
</dbReference>
<dbReference type="GO" id="GO:0003677">
    <property type="term" value="F:DNA binding"/>
    <property type="evidence" value="ECO:0007669"/>
    <property type="project" value="UniProtKB-KW"/>
</dbReference>
<evidence type="ECO:0000313" key="6">
    <source>
        <dbReference type="EMBL" id="OBX34709.1"/>
    </source>
</evidence>
<dbReference type="Pfam" id="PF03466">
    <property type="entry name" value="LysR_substrate"/>
    <property type="match status" value="1"/>
</dbReference>
<dbReference type="InterPro" id="IPR036388">
    <property type="entry name" value="WH-like_DNA-bd_sf"/>
</dbReference>
<organism evidence="6 7">
    <name type="scientific">Halomonas elongata</name>
    <dbReference type="NCBI Taxonomy" id="2746"/>
    <lineage>
        <taxon>Bacteria</taxon>
        <taxon>Pseudomonadati</taxon>
        <taxon>Pseudomonadota</taxon>
        <taxon>Gammaproteobacteria</taxon>
        <taxon>Oceanospirillales</taxon>
        <taxon>Halomonadaceae</taxon>
        <taxon>Halomonas</taxon>
    </lineage>
</organism>
<dbReference type="SUPFAM" id="SSF46785">
    <property type="entry name" value="Winged helix' DNA-binding domain"/>
    <property type="match status" value="1"/>
</dbReference>
<dbReference type="PANTHER" id="PTHR30118:SF15">
    <property type="entry name" value="TRANSCRIPTIONAL REGULATORY PROTEIN"/>
    <property type="match status" value="1"/>
</dbReference>
<dbReference type="InterPro" id="IPR050389">
    <property type="entry name" value="LysR-type_TF"/>
</dbReference>
<proteinExistence type="inferred from homology"/>
<evidence type="ECO:0000256" key="4">
    <source>
        <dbReference type="ARBA" id="ARBA00023163"/>
    </source>
</evidence>
<name>A0A1B8NXI1_HALEL</name>
<evidence type="ECO:0000259" key="5">
    <source>
        <dbReference type="PROSITE" id="PS50931"/>
    </source>
</evidence>
<protein>
    <submittedName>
        <fullName evidence="6">HTH-type transcriptional regulator SyrM 1</fullName>
    </submittedName>
</protein>
<dbReference type="SUPFAM" id="SSF53850">
    <property type="entry name" value="Periplasmic binding protein-like II"/>
    <property type="match status" value="1"/>
</dbReference>
<dbReference type="Gene3D" id="3.40.190.10">
    <property type="entry name" value="Periplasmic binding protein-like II"/>
    <property type="match status" value="2"/>
</dbReference>
<dbReference type="Proteomes" id="UP000092504">
    <property type="component" value="Unassembled WGS sequence"/>
</dbReference>
<accession>A0A1B8NXI1</accession>
<dbReference type="Gene3D" id="1.10.10.10">
    <property type="entry name" value="Winged helix-like DNA-binding domain superfamily/Winged helix DNA-binding domain"/>
    <property type="match status" value="1"/>
</dbReference>
<evidence type="ECO:0000313" key="7">
    <source>
        <dbReference type="Proteomes" id="UP000092504"/>
    </source>
</evidence>
<dbReference type="CDD" id="cd08459">
    <property type="entry name" value="PBP2_DntR_NahR_LinR_like"/>
    <property type="match status" value="1"/>
</dbReference>
<dbReference type="Pfam" id="PF00126">
    <property type="entry name" value="HTH_1"/>
    <property type="match status" value="1"/>
</dbReference>
<dbReference type="GO" id="GO:0003700">
    <property type="term" value="F:DNA-binding transcription factor activity"/>
    <property type="evidence" value="ECO:0007669"/>
    <property type="project" value="InterPro"/>
</dbReference>
<dbReference type="AlphaFoldDB" id="A0A1B8NXI1"/>
<comment type="caution">
    <text evidence="6">The sequence shown here is derived from an EMBL/GenBank/DDBJ whole genome shotgun (WGS) entry which is preliminary data.</text>
</comment>
<evidence type="ECO:0000256" key="3">
    <source>
        <dbReference type="ARBA" id="ARBA00023125"/>
    </source>
</evidence>
<sequence>MRKLSEIDTNLLVVFDLLYRHRNTQRVADHLGLTQPAVSHALKRLRTLLDDELFERTSQGLMPTPYATRLHEPVAQGLAGLQDALNLTHDFDPATSQRTFHIAMSDIGEIYFLPRLMSRLAELAPLVSLASVRSDLRDMKQDMEEGRIDLAVGLIPQLDAGFYQQRLFVQHYVCLMREDHPLATESFSMEGFVSAQHLVVEAKGTGHGQVEEWLAKSGVTRPARLQLPHFVAVPYIISGTDLVVTVTDKLAEATADRFGLCAIPHPLALPEVPINLFWHRRFHQDAGNRWLRRLIHEMFAEG</sequence>
<dbReference type="PANTHER" id="PTHR30118">
    <property type="entry name" value="HTH-TYPE TRANSCRIPTIONAL REGULATOR LEUO-RELATED"/>
    <property type="match status" value="1"/>
</dbReference>
<reference evidence="6 7" key="1">
    <citation type="submission" date="2016-06" db="EMBL/GenBank/DDBJ databases">
        <title>Genome sequence of halotolerant plant growth promoting strain of Halomonas elongata HEK1 isolated from salterns of Rann of Kutch, Gujarat, India.</title>
        <authorList>
            <person name="Gaba S."/>
            <person name="Singh R.N."/>
            <person name="Abrol S."/>
            <person name="Kaushik R."/>
            <person name="Saxena A.K."/>
        </authorList>
    </citation>
    <scope>NUCLEOTIDE SEQUENCE [LARGE SCALE GENOMIC DNA]</scope>
    <source>
        <strain evidence="6 7">HEK1</strain>
    </source>
</reference>
<feature type="domain" description="HTH lysR-type" evidence="5">
    <location>
        <begin position="7"/>
        <end position="64"/>
    </location>
</feature>
<evidence type="ECO:0000256" key="1">
    <source>
        <dbReference type="ARBA" id="ARBA00009437"/>
    </source>
</evidence>
<evidence type="ECO:0000256" key="2">
    <source>
        <dbReference type="ARBA" id="ARBA00023015"/>
    </source>
</evidence>
<dbReference type="InterPro" id="IPR036390">
    <property type="entry name" value="WH_DNA-bd_sf"/>
</dbReference>
<keyword evidence="4" id="KW-0804">Transcription</keyword>
<dbReference type="EMBL" id="MAJD01000002">
    <property type="protein sequence ID" value="OBX34709.1"/>
    <property type="molecule type" value="Genomic_DNA"/>
</dbReference>
<keyword evidence="3" id="KW-0238">DNA-binding</keyword>
<dbReference type="PROSITE" id="PS50931">
    <property type="entry name" value="HTH_LYSR"/>
    <property type="match status" value="1"/>
</dbReference>
<dbReference type="InterPro" id="IPR005119">
    <property type="entry name" value="LysR_subst-bd"/>
</dbReference>
<dbReference type="PATRIC" id="fig|2746.7.peg.3880"/>
<keyword evidence="2" id="KW-0805">Transcription regulation</keyword>
<dbReference type="InterPro" id="IPR000847">
    <property type="entry name" value="LysR_HTH_N"/>
</dbReference>